<feature type="compositionally biased region" description="Polar residues" evidence="1">
    <location>
        <begin position="208"/>
        <end position="218"/>
    </location>
</feature>
<dbReference type="RefSeq" id="XP_026531384.1">
    <property type="nucleotide sequence ID" value="XM_026675599.1"/>
</dbReference>
<organism evidence="4 5">
    <name type="scientific">Notechis scutatus</name>
    <name type="common">mainland tiger snake</name>
    <dbReference type="NCBI Taxonomy" id="8663"/>
    <lineage>
        <taxon>Eukaryota</taxon>
        <taxon>Metazoa</taxon>
        <taxon>Chordata</taxon>
        <taxon>Craniata</taxon>
        <taxon>Vertebrata</taxon>
        <taxon>Euteleostomi</taxon>
        <taxon>Lepidosauria</taxon>
        <taxon>Squamata</taxon>
        <taxon>Bifurcata</taxon>
        <taxon>Unidentata</taxon>
        <taxon>Episquamata</taxon>
        <taxon>Toxicofera</taxon>
        <taxon>Serpentes</taxon>
        <taxon>Colubroidea</taxon>
        <taxon>Elapidae</taxon>
        <taxon>Hydrophiinae</taxon>
        <taxon>Notechis</taxon>
    </lineage>
</organism>
<proteinExistence type="predicted"/>
<dbReference type="InterPro" id="IPR025244">
    <property type="entry name" value="CCDC82"/>
</dbReference>
<dbReference type="Pfam" id="PF13846">
    <property type="entry name" value="DUF4196"/>
    <property type="match status" value="1"/>
</dbReference>
<evidence type="ECO:0000313" key="5">
    <source>
        <dbReference type="RefSeq" id="XP_026531384.1"/>
    </source>
</evidence>
<accession>A0A6J1UUS6</accession>
<gene>
    <name evidence="5" type="primary">CCDC82</name>
</gene>
<feature type="compositionally biased region" description="Polar residues" evidence="1">
    <location>
        <begin position="176"/>
        <end position="189"/>
    </location>
</feature>
<dbReference type="GeneID" id="113417291"/>
<dbReference type="PANTHER" id="PTHR14689:SF0">
    <property type="entry name" value="COILED-COIL DOMAIN-CONTAINING PROTEIN 82"/>
    <property type="match status" value="1"/>
</dbReference>
<feature type="compositionally biased region" description="Acidic residues" evidence="1">
    <location>
        <begin position="229"/>
        <end position="247"/>
    </location>
</feature>
<evidence type="ECO:0000256" key="1">
    <source>
        <dbReference type="SAM" id="MobiDB-lite"/>
    </source>
</evidence>
<evidence type="ECO:0000313" key="4">
    <source>
        <dbReference type="Proteomes" id="UP000504612"/>
    </source>
</evidence>
<dbReference type="PANTHER" id="PTHR14689">
    <property type="entry name" value="PHORBOL-ESTER_DAG-TYPE DOMAIN-CONTAINING PROTEIN"/>
    <property type="match status" value="1"/>
</dbReference>
<feature type="compositionally biased region" description="Basic and acidic residues" evidence="1">
    <location>
        <begin position="190"/>
        <end position="207"/>
    </location>
</feature>
<name>A0A6J1UUS6_9SAUR</name>
<dbReference type="GO" id="GO:0005634">
    <property type="term" value="C:nucleus"/>
    <property type="evidence" value="ECO:0007669"/>
    <property type="project" value="TreeGrafter"/>
</dbReference>
<dbReference type="CTD" id="79780"/>
<protein>
    <submittedName>
        <fullName evidence="5">Coiled-coil domain-containing protein 82</fullName>
    </submittedName>
</protein>
<feature type="region of interest" description="Disordered" evidence="1">
    <location>
        <begin position="1"/>
        <end position="249"/>
    </location>
</feature>
<feature type="domain" description="Coiled-coil" evidence="2">
    <location>
        <begin position="72"/>
        <end position="168"/>
    </location>
</feature>
<feature type="compositionally biased region" description="Basic and acidic residues" evidence="1">
    <location>
        <begin position="57"/>
        <end position="76"/>
    </location>
</feature>
<dbReference type="InterPro" id="IPR025451">
    <property type="entry name" value="DUF4211"/>
</dbReference>
<dbReference type="AlphaFoldDB" id="A0A6J1UUS6"/>
<dbReference type="Pfam" id="PF13926">
    <property type="entry name" value="DUF4211"/>
    <property type="match status" value="1"/>
</dbReference>
<feature type="domain" description="DUF4211" evidence="3">
    <location>
        <begin position="250"/>
        <end position="388"/>
    </location>
</feature>
<dbReference type="Proteomes" id="UP000504612">
    <property type="component" value="Unplaced"/>
</dbReference>
<reference evidence="5" key="1">
    <citation type="submission" date="2025-08" db="UniProtKB">
        <authorList>
            <consortium name="RefSeq"/>
        </authorList>
    </citation>
    <scope>IDENTIFICATION</scope>
</reference>
<evidence type="ECO:0000259" key="3">
    <source>
        <dbReference type="Pfam" id="PF13926"/>
    </source>
</evidence>
<dbReference type="KEGG" id="nss:113417291"/>
<feature type="compositionally biased region" description="Basic and acidic residues" evidence="1">
    <location>
        <begin position="160"/>
        <end position="171"/>
    </location>
</feature>
<feature type="compositionally biased region" description="Polar residues" evidence="1">
    <location>
        <begin position="77"/>
        <end position="86"/>
    </location>
</feature>
<evidence type="ECO:0000259" key="2">
    <source>
        <dbReference type="Pfam" id="PF13846"/>
    </source>
</evidence>
<keyword evidence="4" id="KW-1185">Reference proteome</keyword>
<sequence>METNAVTRRYQTRSVTAKPVAKSHIDWSRTKRYLFPESQDDDDDIIYSSSSSSSSSSERDPKSRLKEDVDGKEEKTSILSKSNSEAGSDADLQKGWSDASSEDLEEENISFGKRKRPRTAVIYDSDESSDSSVPRKMIAKGRTVISEEDLSVGEESPTSPEEKAANRKQEGHLQLQELSSRQTQKSGRVNQRDEGSADHALMQRDNHSPLTQEEISVTSDEDSMKNFIEEEGDEEEEEEKWDNFQEEDYQHQDRKHHVASHLLEEHIPFVSGVDRYLHFQRVVKAFLINATDDKFLSSLYERKREKKYAQEMLSSLDYFDQRFIQPYLESLVSECRWKKRYRTRVDSYSNVRIIPQYSETRICQACELDRDCTFIVIFSGKDYCHKTLKEDDFMPHDTQRLKVGIVCQRRTKVYHDLKHYKYKLYQECCSAVKEQHIRDEDGEENLQDEPVKDFVKRVFSHLEENRWICEKYSELESYQDKVAEFLKFLNNFKRDLSFE</sequence>